<feature type="transmembrane region" description="Helical" evidence="1">
    <location>
        <begin position="32"/>
        <end position="49"/>
    </location>
</feature>
<dbReference type="EMBL" id="QGLG01000002">
    <property type="protein sequence ID" value="PXY84689.1"/>
    <property type="molecule type" value="Genomic_DNA"/>
</dbReference>
<protein>
    <submittedName>
        <fullName evidence="2">Uncharacterized protein</fullName>
    </submittedName>
</protein>
<accession>A0ABX5N1Q2</accession>
<evidence type="ECO:0000313" key="2">
    <source>
        <dbReference type="EMBL" id="PXY84689.1"/>
    </source>
</evidence>
<name>A0ABX5N1Q2_9LACO</name>
<keyword evidence="1" id="KW-0472">Membrane</keyword>
<dbReference type="Proteomes" id="UP000247698">
    <property type="component" value="Unassembled WGS sequence"/>
</dbReference>
<comment type="caution">
    <text evidence="2">The sequence shown here is derived from an EMBL/GenBank/DDBJ whole genome shotgun (WGS) entry which is preliminary data.</text>
</comment>
<evidence type="ECO:0000256" key="1">
    <source>
        <dbReference type="SAM" id="Phobius"/>
    </source>
</evidence>
<keyword evidence="1" id="KW-0812">Transmembrane</keyword>
<proteinExistence type="predicted"/>
<dbReference type="RefSeq" id="WP_110446197.1">
    <property type="nucleotide sequence ID" value="NZ_QGLG01000002.1"/>
</dbReference>
<evidence type="ECO:0000313" key="3">
    <source>
        <dbReference type="Proteomes" id="UP000247698"/>
    </source>
</evidence>
<organism evidence="2 3">
    <name type="scientific">Lactobacillus melliventris</name>
    <dbReference type="NCBI Taxonomy" id="1218507"/>
    <lineage>
        <taxon>Bacteria</taxon>
        <taxon>Bacillati</taxon>
        <taxon>Bacillota</taxon>
        <taxon>Bacilli</taxon>
        <taxon>Lactobacillales</taxon>
        <taxon>Lactobacillaceae</taxon>
        <taxon>Lactobacillus</taxon>
    </lineage>
</organism>
<sequence>MGFWVMVLGLAFGAILIYLGFAGRFSKTTKYIAFLVGFLLIAGAIFLSTPDGAEFVMKIT</sequence>
<keyword evidence="3" id="KW-1185">Reference proteome</keyword>
<gene>
    <name evidence="2" type="ORF">DK873_05940</name>
</gene>
<reference evidence="2 3" key="1">
    <citation type="submission" date="2018-05" db="EMBL/GenBank/DDBJ databases">
        <title>Reference genomes for bee gut microbiota database.</title>
        <authorList>
            <person name="Ellegaard K.M."/>
        </authorList>
    </citation>
    <scope>NUCLEOTIDE SEQUENCE [LARGE SCALE GENOMIC DNA]</scope>
    <source>
        <strain evidence="2 3">ESL0184</strain>
    </source>
</reference>
<keyword evidence="1" id="KW-1133">Transmembrane helix</keyword>